<protein>
    <recommendedName>
        <fullName evidence="3">Methyltransferase</fullName>
        <ecNumber evidence="3">2.1.1.-</ecNumber>
    </recommendedName>
</protein>
<dbReference type="InterPro" id="IPR001091">
    <property type="entry name" value="RM_Methyltransferase"/>
</dbReference>
<dbReference type="GO" id="GO:0003677">
    <property type="term" value="F:DNA binding"/>
    <property type="evidence" value="ECO:0007669"/>
    <property type="project" value="InterPro"/>
</dbReference>
<dbReference type="GO" id="GO:0032259">
    <property type="term" value="P:methylation"/>
    <property type="evidence" value="ECO:0007669"/>
    <property type="project" value="UniProtKB-KW"/>
</dbReference>
<dbReference type="PANTHER" id="PTHR33375:SF1">
    <property type="entry name" value="CHROMOSOME-PARTITIONING PROTEIN PARB-RELATED"/>
    <property type="match status" value="1"/>
</dbReference>
<dbReference type="SUPFAM" id="SSF110849">
    <property type="entry name" value="ParB/Sulfiredoxin"/>
    <property type="match status" value="1"/>
</dbReference>
<dbReference type="InterPro" id="IPR002941">
    <property type="entry name" value="DNA_methylase_N4/N6"/>
</dbReference>
<dbReference type="InterPro" id="IPR029063">
    <property type="entry name" value="SAM-dependent_MTases_sf"/>
</dbReference>
<gene>
    <name evidence="6" type="ORF">BLI708_08550</name>
    <name evidence="5" type="ORF">Tam1G_1802</name>
</gene>
<evidence type="ECO:0000313" key="5">
    <source>
        <dbReference type="EMBL" id="PLS24225.1"/>
    </source>
</evidence>
<dbReference type="Gene3D" id="3.90.1530.10">
    <property type="entry name" value="Conserved hypothetical protein from pyrococcus furiosus pfu- 392566-001, ParB domain"/>
    <property type="match status" value="1"/>
</dbReference>
<feature type="domain" description="ParB-like N-terminal" evidence="4">
    <location>
        <begin position="7"/>
        <end position="95"/>
    </location>
</feature>
<dbReference type="PIRSF" id="PIRSF036758">
    <property type="entry name" value="Aden_M_ParB"/>
    <property type="match status" value="1"/>
</dbReference>
<accession>A0A2N5IQJ0</accession>
<dbReference type="GO" id="GO:0005694">
    <property type="term" value="C:chromosome"/>
    <property type="evidence" value="ECO:0007669"/>
    <property type="project" value="TreeGrafter"/>
</dbReference>
<keyword evidence="2" id="KW-0808">Transferase</keyword>
<dbReference type="GO" id="GO:0045881">
    <property type="term" value="P:positive regulation of sporulation resulting in formation of a cellular spore"/>
    <property type="evidence" value="ECO:0007669"/>
    <property type="project" value="TreeGrafter"/>
</dbReference>
<organism evidence="5 7">
    <name type="scientific">Bifidobacterium imperatoris</name>
    <dbReference type="NCBI Taxonomy" id="2020965"/>
    <lineage>
        <taxon>Bacteria</taxon>
        <taxon>Bacillati</taxon>
        <taxon>Actinomycetota</taxon>
        <taxon>Actinomycetes</taxon>
        <taxon>Bifidobacteriales</taxon>
        <taxon>Bifidobacteriaceae</taxon>
        <taxon>Bifidobacterium</taxon>
    </lineage>
</organism>
<evidence type="ECO:0000256" key="3">
    <source>
        <dbReference type="RuleBase" id="RU362026"/>
    </source>
</evidence>
<dbReference type="Gene3D" id="3.40.50.150">
    <property type="entry name" value="Vaccinia Virus protein VP39"/>
    <property type="match status" value="1"/>
</dbReference>
<reference evidence="5 7" key="1">
    <citation type="submission" date="2017-07" db="EMBL/GenBank/DDBJ databases">
        <title>Bifidobacterium novel species.</title>
        <authorList>
            <person name="Lugli G.A."/>
            <person name="Milani C."/>
            <person name="Duranti S."/>
            <person name="Mangifesta M."/>
        </authorList>
    </citation>
    <scope>NUCLEOTIDE SEQUENCE [LARGE SCALE GENOMIC DNA]</scope>
    <source>
        <strain evidence="5 7">45</strain>
    </source>
</reference>
<sequence length="430" mass="46809">MANLKIETMPVGDLTAYHRNPRRGNVNAIAESLKARGQYKPIVVNKGTKTGIANEILAGNHTWQAAKSLGWTTIETVTVDLDADQAAQIVLADNRIADLGGYDTDALAELLEGIEQPTVGTGYSADDIAEIIAAARPAPNELKDPDDVPSVPKKPYTKPGQIWRLGDSLLVVGSSTDEQLITKAAGMIGQPSCIWTDPPYGVAYQGGTKEHLTIENDNDPNKAVEITKQAMQVATKICKPGCPFYMAHSDSLRVQFQQAVESIGLRWRQTLIWVKDQFTLGHSDYQQQTEPIAAGNLPDKPLTEYEPIGYGFTRGGGGRLGRGSANWRGDNKQSTVLQFPKPKANREHPTMKPVELIQSMLKNSCRPGGIVYDPFAGSGSTLIAAHGLRMKALAVELDPKYADVICRRFQEYTGIMPELDGKPHDFTASD</sequence>
<reference evidence="6 8" key="2">
    <citation type="submission" date="2021-03" db="EMBL/GenBank/DDBJ databases">
        <title>Genome sequencing of Bifidobacterium imperatoris JCM 32708.</title>
        <authorList>
            <person name="Kim J."/>
        </authorList>
    </citation>
    <scope>NUCLEOTIDE SEQUENCE [LARGE SCALE GENOMIC DNA]</scope>
    <source>
        <strain evidence="6 8">JCM 32708</strain>
    </source>
</reference>
<proteinExistence type="inferred from homology"/>
<dbReference type="GO" id="GO:0008170">
    <property type="term" value="F:N-methyltransferase activity"/>
    <property type="evidence" value="ECO:0007669"/>
    <property type="project" value="InterPro"/>
</dbReference>
<evidence type="ECO:0000259" key="4">
    <source>
        <dbReference type="SMART" id="SM00470"/>
    </source>
</evidence>
<dbReference type="EC" id="2.1.1.-" evidence="3"/>
<dbReference type="PRINTS" id="PR00508">
    <property type="entry name" value="S21N4MTFRASE"/>
</dbReference>
<dbReference type="Pfam" id="PF02195">
    <property type="entry name" value="ParB_N"/>
    <property type="match status" value="1"/>
</dbReference>
<dbReference type="InterPro" id="IPR015840">
    <property type="entry name" value="DNA_MeTrfase_ParB"/>
</dbReference>
<dbReference type="Pfam" id="PF01555">
    <property type="entry name" value="N6_N4_Mtase"/>
    <property type="match status" value="1"/>
</dbReference>
<evidence type="ECO:0000313" key="6">
    <source>
        <dbReference type="EMBL" id="QSY57281.1"/>
    </source>
</evidence>
<dbReference type="InterPro" id="IPR050336">
    <property type="entry name" value="Chromosome_partition/occlusion"/>
</dbReference>
<dbReference type="Proteomes" id="UP000234855">
    <property type="component" value="Unassembled WGS sequence"/>
</dbReference>
<dbReference type="Proteomes" id="UP000663067">
    <property type="component" value="Chromosome"/>
</dbReference>
<comment type="similarity">
    <text evidence="3">Belongs to the N(4)/N(6)-methyltransferase family.</text>
</comment>
<dbReference type="SUPFAM" id="SSF53335">
    <property type="entry name" value="S-adenosyl-L-methionine-dependent methyltransferases"/>
    <property type="match status" value="1"/>
</dbReference>
<evidence type="ECO:0000313" key="7">
    <source>
        <dbReference type="Proteomes" id="UP000234855"/>
    </source>
</evidence>
<dbReference type="REBASE" id="384784">
    <property type="entry name" value="M.BimTam1GORF1802P"/>
</dbReference>
<name>A0A2N5IQJ0_9BIFI</name>
<evidence type="ECO:0000256" key="1">
    <source>
        <dbReference type="ARBA" id="ARBA00022603"/>
    </source>
</evidence>
<keyword evidence="1 5" id="KW-0489">Methyltransferase</keyword>
<dbReference type="InterPro" id="IPR003115">
    <property type="entry name" value="ParB_N"/>
</dbReference>
<dbReference type="PANTHER" id="PTHR33375">
    <property type="entry name" value="CHROMOSOME-PARTITIONING PROTEIN PARB-RELATED"/>
    <property type="match status" value="1"/>
</dbReference>
<dbReference type="AlphaFoldDB" id="A0A2N5IQJ0"/>
<dbReference type="InterPro" id="IPR036086">
    <property type="entry name" value="ParB/Sulfiredoxin_sf"/>
</dbReference>
<dbReference type="EMBL" id="NMWV01000025">
    <property type="protein sequence ID" value="PLS24225.1"/>
    <property type="molecule type" value="Genomic_DNA"/>
</dbReference>
<keyword evidence="8" id="KW-1185">Reference proteome</keyword>
<evidence type="ECO:0000313" key="8">
    <source>
        <dbReference type="Proteomes" id="UP000663067"/>
    </source>
</evidence>
<dbReference type="RefSeq" id="WP_207553032.1">
    <property type="nucleotide sequence ID" value="NZ_CP071591.1"/>
</dbReference>
<dbReference type="EMBL" id="CP071591">
    <property type="protein sequence ID" value="QSY57281.1"/>
    <property type="molecule type" value="Genomic_DNA"/>
</dbReference>
<dbReference type="GO" id="GO:0007059">
    <property type="term" value="P:chromosome segregation"/>
    <property type="evidence" value="ECO:0007669"/>
    <property type="project" value="TreeGrafter"/>
</dbReference>
<evidence type="ECO:0000256" key="2">
    <source>
        <dbReference type="ARBA" id="ARBA00022679"/>
    </source>
</evidence>
<dbReference type="SMART" id="SM00470">
    <property type="entry name" value="ParB"/>
    <property type="match status" value="1"/>
</dbReference>